<dbReference type="PANTHER" id="PTHR11017">
    <property type="entry name" value="LEUCINE-RICH REPEAT-CONTAINING PROTEIN"/>
    <property type="match status" value="1"/>
</dbReference>
<dbReference type="GO" id="GO:0007165">
    <property type="term" value="P:signal transduction"/>
    <property type="evidence" value="ECO:0007669"/>
    <property type="project" value="InterPro"/>
</dbReference>
<dbReference type="EC" id="3.2.2.6" evidence="1"/>
<dbReference type="GO" id="GO:0051707">
    <property type="term" value="P:response to other organism"/>
    <property type="evidence" value="ECO:0007669"/>
    <property type="project" value="UniProtKB-ARBA"/>
</dbReference>
<evidence type="ECO:0000313" key="11">
    <source>
        <dbReference type="Proteomes" id="UP000315295"/>
    </source>
</evidence>
<gene>
    <name evidence="10" type="ORF">C1H46_031666</name>
</gene>
<dbReference type="Pfam" id="PF00931">
    <property type="entry name" value="NB-ARC"/>
    <property type="match status" value="1"/>
</dbReference>
<keyword evidence="2" id="KW-0433">Leucine-rich repeat</keyword>
<dbReference type="InterPro" id="IPR045344">
    <property type="entry name" value="C-JID"/>
</dbReference>
<keyword evidence="11" id="KW-1185">Reference proteome</keyword>
<organism evidence="10 11">
    <name type="scientific">Malus baccata</name>
    <name type="common">Siberian crab apple</name>
    <name type="synonym">Pyrus baccata</name>
    <dbReference type="NCBI Taxonomy" id="106549"/>
    <lineage>
        <taxon>Eukaryota</taxon>
        <taxon>Viridiplantae</taxon>
        <taxon>Streptophyta</taxon>
        <taxon>Embryophyta</taxon>
        <taxon>Tracheophyta</taxon>
        <taxon>Spermatophyta</taxon>
        <taxon>Magnoliopsida</taxon>
        <taxon>eudicotyledons</taxon>
        <taxon>Gunneridae</taxon>
        <taxon>Pentapetalae</taxon>
        <taxon>rosids</taxon>
        <taxon>fabids</taxon>
        <taxon>Rosales</taxon>
        <taxon>Rosaceae</taxon>
        <taxon>Amygdaloideae</taxon>
        <taxon>Maleae</taxon>
        <taxon>Malus</taxon>
    </lineage>
</organism>
<dbReference type="Proteomes" id="UP000315295">
    <property type="component" value="Unassembled WGS sequence"/>
</dbReference>
<evidence type="ECO:0000256" key="8">
    <source>
        <dbReference type="SAM" id="Coils"/>
    </source>
</evidence>
<evidence type="ECO:0000256" key="3">
    <source>
        <dbReference type="ARBA" id="ARBA00022737"/>
    </source>
</evidence>
<dbReference type="InterPro" id="IPR055414">
    <property type="entry name" value="LRR_R13L4/SHOC2-like"/>
</dbReference>
<keyword evidence="8" id="KW-0175">Coiled coil</keyword>
<dbReference type="SUPFAM" id="SSF52540">
    <property type="entry name" value="P-loop containing nucleoside triphosphate hydrolases"/>
    <property type="match status" value="1"/>
</dbReference>
<dbReference type="Gene3D" id="1.10.8.430">
    <property type="entry name" value="Helical domain of apoptotic protease-activating factors"/>
    <property type="match status" value="1"/>
</dbReference>
<dbReference type="PANTHER" id="PTHR11017:SF527">
    <property type="entry name" value="TMV RESISTANCE PROTEIN N-LIKE"/>
    <property type="match status" value="1"/>
</dbReference>
<proteinExistence type="predicted"/>
<dbReference type="InterPro" id="IPR000157">
    <property type="entry name" value="TIR_dom"/>
</dbReference>
<keyword evidence="4" id="KW-0378">Hydrolase</keyword>
<dbReference type="GO" id="GO:0043531">
    <property type="term" value="F:ADP binding"/>
    <property type="evidence" value="ECO:0007669"/>
    <property type="project" value="InterPro"/>
</dbReference>
<name>A0A540L8Z9_MALBA</name>
<dbReference type="Gene3D" id="3.40.50.10140">
    <property type="entry name" value="Toll/interleukin-1 receptor homology (TIR) domain"/>
    <property type="match status" value="1"/>
</dbReference>
<reference evidence="10 11" key="1">
    <citation type="journal article" date="2019" name="G3 (Bethesda)">
        <title>Sequencing of a Wild Apple (Malus baccata) Genome Unravels the Differences Between Cultivated and Wild Apple Species Regarding Disease Resistance and Cold Tolerance.</title>
        <authorList>
            <person name="Chen X."/>
        </authorList>
    </citation>
    <scope>NUCLEOTIDE SEQUENCE [LARGE SCALE GENOMIC DNA]</scope>
    <source>
        <strain evidence="11">cv. Shandingzi</strain>
        <tissue evidence="10">Leaves</tissue>
    </source>
</reference>
<evidence type="ECO:0000259" key="9">
    <source>
        <dbReference type="PROSITE" id="PS50104"/>
    </source>
</evidence>
<evidence type="ECO:0000256" key="5">
    <source>
        <dbReference type="ARBA" id="ARBA00022821"/>
    </source>
</evidence>
<feature type="domain" description="TIR" evidence="9">
    <location>
        <begin position="23"/>
        <end position="192"/>
    </location>
</feature>
<dbReference type="Gene3D" id="3.80.10.10">
    <property type="entry name" value="Ribonuclease Inhibitor"/>
    <property type="match status" value="2"/>
</dbReference>
<evidence type="ECO:0000256" key="6">
    <source>
        <dbReference type="ARBA" id="ARBA00023027"/>
    </source>
</evidence>
<evidence type="ECO:0000256" key="2">
    <source>
        <dbReference type="ARBA" id="ARBA00022614"/>
    </source>
</evidence>
<dbReference type="EMBL" id="VIEB01000708">
    <property type="protein sequence ID" value="TQD82789.1"/>
    <property type="molecule type" value="Genomic_DNA"/>
</dbReference>
<comment type="caution">
    <text evidence="10">The sequence shown here is derived from an EMBL/GenBank/DDBJ whole genome shotgun (WGS) entry which is preliminary data.</text>
</comment>
<evidence type="ECO:0000256" key="4">
    <source>
        <dbReference type="ARBA" id="ARBA00022801"/>
    </source>
</evidence>
<dbReference type="InterPro" id="IPR035897">
    <property type="entry name" value="Toll_tir_struct_dom_sf"/>
</dbReference>
<dbReference type="InterPro" id="IPR044974">
    <property type="entry name" value="Disease_R_plants"/>
</dbReference>
<accession>A0A540L8Z9</accession>
<dbReference type="AlphaFoldDB" id="A0A540L8Z9"/>
<keyword evidence="3" id="KW-0677">Repeat</keyword>
<comment type="catalytic activity">
    <reaction evidence="7">
        <text>NAD(+) + H2O = ADP-D-ribose + nicotinamide + H(+)</text>
        <dbReference type="Rhea" id="RHEA:16301"/>
        <dbReference type="ChEBI" id="CHEBI:15377"/>
        <dbReference type="ChEBI" id="CHEBI:15378"/>
        <dbReference type="ChEBI" id="CHEBI:17154"/>
        <dbReference type="ChEBI" id="CHEBI:57540"/>
        <dbReference type="ChEBI" id="CHEBI:57967"/>
        <dbReference type="EC" id="3.2.2.6"/>
    </reaction>
    <physiologicalReaction direction="left-to-right" evidence="7">
        <dbReference type="Rhea" id="RHEA:16302"/>
    </physiologicalReaction>
</comment>
<dbReference type="InterPro" id="IPR032675">
    <property type="entry name" value="LRR_dom_sf"/>
</dbReference>
<evidence type="ECO:0000256" key="7">
    <source>
        <dbReference type="ARBA" id="ARBA00047304"/>
    </source>
</evidence>
<dbReference type="InterPro" id="IPR042197">
    <property type="entry name" value="Apaf_helical"/>
</dbReference>
<feature type="coiled-coil region" evidence="8">
    <location>
        <begin position="1137"/>
        <end position="1164"/>
    </location>
</feature>
<dbReference type="Pfam" id="PF23598">
    <property type="entry name" value="LRR_14"/>
    <property type="match status" value="1"/>
</dbReference>
<dbReference type="FunFam" id="3.40.50.10140:FF:000007">
    <property type="entry name" value="Disease resistance protein (TIR-NBS-LRR class)"/>
    <property type="match status" value="1"/>
</dbReference>
<dbReference type="Pfam" id="PF01582">
    <property type="entry name" value="TIR"/>
    <property type="match status" value="1"/>
</dbReference>
<keyword evidence="5" id="KW-0611">Plant defense</keyword>
<dbReference type="Pfam" id="PF23282">
    <property type="entry name" value="WHD_ROQ1"/>
    <property type="match status" value="1"/>
</dbReference>
<evidence type="ECO:0000313" key="10">
    <source>
        <dbReference type="EMBL" id="TQD82789.1"/>
    </source>
</evidence>
<dbReference type="InterPro" id="IPR027417">
    <property type="entry name" value="P-loop_NTPase"/>
</dbReference>
<dbReference type="Pfam" id="PF20160">
    <property type="entry name" value="C-JID"/>
    <property type="match status" value="1"/>
</dbReference>
<keyword evidence="6" id="KW-0520">NAD</keyword>
<sequence>MALTLSTQRASSSFLSNDLAPGWKYDVFLSFRGVDTRRGFVSHLYHELCKCQGITTFYDDRELERGTSISPELLSAIRASHIAIVVLSPNYASSKWCLEELTNIVQCMEIRNALLPIFHDVDPSDVGNQRGSFAKAFAEHEEKFISTDDKNKVTQWRADLRKVSKISGWHLENFKCERELIDDIVKCVWRKVNATCTLLDSSQKLVGTDSALEQLSLLLAHDANDVRFIGITGMGGVGKTTLAKLVYDKIVHHFEVHCFLENVREVSVTKPTLVRLQKQLLCPILRENIESVSDQQWGIIYTKKCLCNKKVLLVLDDVDQVNQLQVLAGKKDWFGMGSRIIITTRNQRLLVEHDITLCHNVEVLNDAEALELFSLHAYRKDQPDEDFVELSKHFLDYARGLPLVLKTLGSSLYARGQYAWNSVRDNLRKIPNPTVFDSLKVSYDGLEKTEKRIFLDVACLHKGKPTTEVLRILDNSFGISSSSMIDVLIARSLVYNGSGNMIGMHDLIQEMAWTIVREESENPGLRSRLWLSNDIFHILTTNTGSRAIEAISLCQPKVEEVRQWNCEAFSKMDGLRFLEFNGLIFSSGPKFLPCSLRSINWSFYPSKFLPTSFRPYLLTELHLDNSKLVRLWEGKVDLPKLKYLHLAYSKKLINTPDFNGFPNLEMLDLWDCKNLVEIHPSVAFLKKLKILNLRGCESIKSLPSEFEMDSLTSLWLGGCSNVKKIPEFGEQMKNLSQLFLCGTAIEKIPSSIGHLVGLKGLFLRNCKNLLNLPRAICNLKSLRHLDVRGCSKIDKLPGDMDHLVDLECGGTMTEPLVRMKNINYLAFEGSDAKAREGWGLLRLLGLGKSRQDPPCWGLVLSSLNRLCSLRWLYLEDCDLCEGDIPDDIGCLSFLESLKLRGNNFVSLPESIRRLSKLRHLNLDRCKSLQELPPLPSNSELYVSLHDCTSLKRLTDASKLSSRFTNLYDFDFTCKNCIALVQDEAWINTILSRIPRFATHRAVQHPDSGEEVPRVVLPGSEIPKWFSNQSVGNSVNVKLPPPSCTDWLGIAFCLVFLDPNQNLANPHALSHIGCVSIKLLADYLLDFKVGSLLSEHLLVFYWPREYCYHERFLFKTFKYIEVPKQYADFNSVKKCGARLVYKQDLEELNQTLKILKRTHEYSDEEASSGPVSASFNDTEQMHKRYCY</sequence>
<dbReference type="PRINTS" id="PR00364">
    <property type="entry name" value="DISEASERSIST"/>
</dbReference>
<dbReference type="SUPFAM" id="SSF52058">
    <property type="entry name" value="L domain-like"/>
    <property type="match status" value="1"/>
</dbReference>
<dbReference type="SMART" id="SM00255">
    <property type="entry name" value="TIR"/>
    <property type="match status" value="1"/>
</dbReference>
<dbReference type="PROSITE" id="PS50104">
    <property type="entry name" value="TIR"/>
    <property type="match status" value="1"/>
</dbReference>
<dbReference type="SUPFAM" id="SSF52200">
    <property type="entry name" value="Toll/Interleukin receptor TIR domain"/>
    <property type="match status" value="1"/>
</dbReference>
<dbReference type="InterPro" id="IPR058192">
    <property type="entry name" value="WHD_ROQ1-like"/>
</dbReference>
<dbReference type="GO" id="GO:0061809">
    <property type="term" value="F:NAD+ nucleosidase activity, cyclic ADP-ribose generating"/>
    <property type="evidence" value="ECO:0007669"/>
    <property type="project" value="UniProtKB-EC"/>
</dbReference>
<dbReference type="InterPro" id="IPR002182">
    <property type="entry name" value="NB-ARC"/>
</dbReference>
<dbReference type="Gene3D" id="3.40.50.300">
    <property type="entry name" value="P-loop containing nucleotide triphosphate hydrolases"/>
    <property type="match status" value="1"/>
</dbReference>
<dbReference type="GO" id="GO:0006952">
    <property type="term" value="P:defense response"/>
    <property type="evidence" value="ECO:0007669"/>
    <property type="project" value="UniProtKB-KW"/>
</dbReference>
<protein>
    <recommendedName>
        <fullName evidence="1">ADP-ribosyl cyclase/cyclic ADP-ribose hydrolase</fullName>
        <ecNumber evidence="1">3.2.2.6</ecNumber>
    </recommendedName>
</protein>
<evidence type="ECO:0000256" key="1">
    <source>
        <dbReference type="ARBA" id="ARBA00011982"/>
    </source>
</evidence>